<dbReference type="InterPro" id="IPR027443">
    <property type="entry name" value="IPNS-like_sf"/>
</dbReference>
<dbReference type="InterPro" id="IPR026992">
    <property type="entry name" value="DIOX_N"/>
</dbReference>
<dbReference type="SUPFAM" id="SSF51197">
    <property type="entry name" value="Clavaminate synthase-like"/>
    <property type="match status" value="1"/>
</dbReference>
<dbReference type="Pfam" id="PF03171">
    <property type="entry name" value="2OG-FeII_Oxy"/>
    <property type="match status" value="1"/>
</dbReference>
<keyword evidence="1" id="KW-0479">Metal-binding</keyword>
<dbReference type="Pfam" id="PF14226">
    <property type="entry name" value="DIOX_N"/>
    <property type="match status" value="1"/>
</dbReference>
<dbReference type="EMBL" id="CAJOBA010054273">
    <property type="protein sequence ID" value="CAF4273175.1"/>
    <property type="molecule type" value="Genomic_DNA"/>
</dbReference>
<dbReference type="Gene3D" id="2.60.120.330">
    <property type="entry name" value="B-lactam Antibiotic, Isopenicillin N Synthase, Chain"/>
    <property type="match status" value="1"/>
</dbReference>
<dbReference type="Proteomes" id="UP000682733">
    <property type="component" value="Unassembled WGS sequence"/>
</dbReference>
<dbReference type="EMBL" id="CAJNOK010032343">
    <property type="protein sequence ID" value="CAF1483039.1"/>
    <property type="molecule type" value="Genomic_DNA"/>
</dbReference>
<dbReference type="InterPro" id="IPR050231">
    <property type="entry name" value="Iron_ascorbate_oxido_reductase"/>
</dbReference>
<dbReference type="InterPro" id="IPR005123">
    <property type="entry name" value="Oxoglu/Fe-dep_dioxygenase_dom"/>
</dbReference>
<reference evidence="5" key="1">
    <citation type="submission" date="2021-02" db="EMBL/GenBank/DDBJ databases">
        <authorList>
            <person name="Nowell W R."/>
        </authorList>
    </citation>
    <scope>NUCLEOTIDE SEQUENCE</scope>
</reference>
<evidence type="ECO:0000259" key="3">
    <source>
        <dbReference type="PROSITE" id="PS51471"/>
    </source>
</evidence>
<accession>A0A8S2T867</accession>
<feature type="domain" description="Fe2OG dioxygenase" evidence="3">
    <location>
        <begin position="198"/>
        <end position="294"/>
    </location>
</feature>
<dbReference type="PROSITE" id="PS51471">
    <property type="entry name" value="FE2OG_OXY"/>
    <property type="match status" value="1"/>
</dbReference>
<dbReference type="AlphaFoldDB" id="A0A8S2T867"/>
<name>A0A8S2T867_9BILA</name>
<sequence>MKFLLIFLFIACVYTLDKDINQDQCEDLCSFDVNEIDISKFLIGTTEEKKQIATLFDQAFHQHGVIRLINANITSAIIDKTKEFFALDEKLKLKYYGNGSYYGTPGYKPPGLEAVGNYKGDKKTAPTDSNEIYFTFFKAQSKEIDPSIDQLPDVFRQAVPEYILKGRQLISDVHQIADLALELNENILDKNYTSDHATFTLRLAKYYPPKHDEPLSLGEHQDYLGFTLIHNDDVPGLEVNVNGRWFGVESKPKTIIVVGGEFIQRWTNDYWISVLHRVGAVHQLRYSALLFSGPDMNSVIDTLPCEKCTLEPSKYPPITVYEHMEKRNAAAARN</sequence>
<dbReference type="InterPro" id="IPR044861">
    <property type="entry name" value="IPNS-like_FE2OG_OXY"/>
</dbReference>
<keyword evidence="1" id="KW-0408">Iron</keyword>
<evidence type="ECO:0000313" key="6">
    <source>
        <dbReference type="Proteomes" id="UP000682733"/>
    </source>
</evidence>
<proteinExistence type="inferred from homology"/>
<feature type="signal peptide" evidence="2">
    <location>
        <begin position="1"/>
        <end position="15"/>
    </location>
</feature>
<evidence type="ECO:0000256" key="2">
    <source>
        <dbReference type="SAM" id="SignalP"/>
    </source>
</evidence>
<keyword evidence="1" id="KW-0560">Oxidoreductase</keyword>
<dbReference type="GO" id="GO:0046872">
    <property type="term" value="F:metal ion binding"/>
    <property type="evidence" value="ECO:0007669"/>
    <property type="project" value="UniProtKB-KW"/>
</dbReference>
<comment type="similarity">
    <text evidence="1">Belongs to the iron/ascorbate-dependent oxidoreductase family.</text>
</comment>
<dbReference type="GO" id="GO:0016491">
    <property type="term" value="F:oxidoreductase activity"/>
    <property type="evidence" value="ECO:0007669"/>
    <property type="project" value="UniProtKB-KW"/>
</dbReference>
<evidence type="ECO:0000313" key="4">
    <source>
        <dbReference type="EMBL" id="CAF1483039.1"/>
    </source>
</evidence>
<dbReference type="PANTHER" id="PTHR47990">
    <property type="entry name" value="2-OXOGLUTARATE (2OG) AND FE(II)-DEPENDENT OXYGENASE SUPERFAMILY PROTEIN-RELATED"/>
    <property type="match status" value="1"/>
</dbReference>
<keyword evidence="2" id="KW-0732">Signal</keyword>
<organism evidence="5 6">
    <name type="scientific">Didymodactylos carnosus</name>
    <dbReference type="NCBI Taxonomy" id="1234261"/>
    <lineage>
        <taxon>Eukaryota</taxon>
        <taxon>Metazoa</taxon>
        <taxon>Spiralia</taxon>
        <taxon>Gnathifera</taxon>
        <taxon>Rotifera</taxon>
        <taxon>Eurotatoria</taxon>
        <taxon>Bdelloidea</taxon>
        <taxon>Philodinida</taxon>
        <taxon>Philodinidae</taxon>
        <taxon>Didymodactylos</taxon>
    </lineage>
</organism>
<comment type="caution">
    <text evidence="5">The sequence shown here is derived from an EMBL/GenBank/DDBJ whole genome shotgun (WGS) entry which is preliminary data.</text>
</comment>
<gene>
    <name evidence="4" type="ORF">OVA965_LOCUS36152</name>
    <name evidence="5" type="ORF">TMI583_LOCUS37147</name>
</gene>
<evidence type="ECO:0000256" key="1">
    <source>
        <dbReference type="RuleBase" id="RU003682"/>
    </source>
</evidence>
<protein>
    <recommendedName>
        <fullName evidence="3">Fe2OG dioxygenase domain-containing protein</fullName>
    </recommendedName>
</protein>
<feature type="chain" id="PRO_5035647251" description="Fe2OG dioxygenase domain-containing protein" evidence="2">
    <location>
        <begin position="16"/>
        <end position="334"/>
    </location>
</feature>
<evidence type="ECO:0000313" key="5">
    <source>
        <dbReference type="EMBL" id="CAF4273175.1"/>
    </source>
</evidence>
<dbReference type="Proteomes" id="UP000677228">
    <property type="component" value="Unassembled WGS sequence"/>
</dbReference>